<dbReference type="GeneID" id="126882510"/>
<feature type="compositionally biased region" description="Low complexity" evidence="1">
    <location>
        <begin position="65"/>
        <end position="95"/>
    </location>
</feature>
<sequence>MFQNMNIKLNINKNENSKPTVSSTDKQVTKRKHPTLSPIISTNNIESFEDFCSDDSVKDPDYEYSNGDANNRRSSSSSSGSNSCSCSSSSSSSSDSEADQACSKAVAPSKIENILRCFSSSSTNEDETPRDCVAEPVAGRFTNNNFSNPSDPVASRSTISADIASPCIEGNENVNSRKERKRKATPNNWLRAKAKILRNSGKSYLSNSKKEMTIVPAKSLKAPCSEKCKQNCVQKITETQRQQIFDNYWTMGDLQRQREFILRHLSVVEPRHSYKIHNSNRGKNNAFYFTVNNERIRVCKIFFKATLDITDITVRTVLKKKNNACGILDLDNRGKHSQHFTIDPAIKEGIRRHIDSIPKIESHYCRSDTKRLYIDGGKTIAELHRDYELDCDSKDLPSGNYLMYYKIFNSEFNIAFFQPKKDQCQDCTSFSNAVEKDKEELRKMYDTHLKEKNLARQNKEDDKQYTPDNCIVAVYDLQAAMPCPRGDASNFYYVSKLNVYNFTIYNLKSKDTACFVWHEGEGK</sequence>
<accession>A0ABM5JZS0</accession>
<evidence type="ECO:0000256" key="1">
    <source>
        <dbReference type="SAM" id="MobiDB-lite"/>
    </source>
</evidence>
<proteinExistence type="predicted"/>
<protein>
    <submittedName>
        <fullName evidence="2">Uncharacterized protein</fullName>
    </submittedName>
</protein>
<evidence type="ECO:0000313" key="3">
    <source>
        <dbReference type="Proteomes" id="UP001652700"/>
    </source>
</evidence>
<keyword evidence="3" id="KW-1185">Reference proteome</keyword>
<feature type="region of interest" description="Disordered" evidence="1">
    <location>
        <begin position="59"/>
        <end position="97"/>
    </location>
</feature>
<dbReference type="Proteomes" id="UP001652700">
    <property type="component" value="Unplaced"/>
</dbReference>
<reference evidence="2" key="1">
    <citation type="submission" date="2025-05" db="UniProtKB">
        <authorList>
            <consortium name="EnsemblMetazoa"/>
        </authorList>
    </citation>
    <scope>IDENTIFICATION</scope>
</reference>
<dbReference type="PANTHER" id="PTHR10773:SF19">
    <property type="match status" value="1"/>
</dbReference>
<dbReference type="PANTHER" id="PTHR10773">
    <property type="entry name" value="DNA-DIRECTED RNA POLYMERASES I, II, AND III SUBUNIT RPABC2"/>
    <property type="match status" value="1"/>
</dbReference>
<feature type="compositionally biased region" description="Polar residues" evidence="1">
    <location>
        <begin position="1"/>
        <end position="26"/>
    </location>
</feature>
<dbReference type="RefSeq" id="XP_050503436.1">
    <property type="nucleotide sequence ID" value="XM_050647479.1"/>
</dbReference>
<feature type="region of interest" description="Disordered" evidence="1">
    <location>
        <begin position="1"/>
        <end position="40"/>
    </location>
</feature>
<dbReference type="EnsemblMetazoa" id="XM_050647479.1">
    <property type="protein sequence ID" value="XP_050503436.1"/>
    <property type="gene ID" value="LOC126882510"/>
</dbReference>
<name>A0ABM5JZS0_DIAVI</name>
<evidence type="ECO:0000313" key="2">
    <source>
        <dbReference type="EnsemblMetazoa" id="XP_050503436.1"/>
    </source>
</evidence>
<organism evidence="2 3">
    <name type="scientific">Diabrotica virgifera virgifera</name>
    <name type="common">western corn rootworm</name>
    <dbReference type="NCBI Taxonomy" id="50390"/>
    <lineage>
        <taxon>Eukaryota</taxon>
        <taxon>Metazoa</taxon>
        <taxon>Ecdysozoa</taxon>
        <taxon>Arthropoda</taxon>
        <taxon>Hexapoda</taxon>
        <taxon>Insecta</taxon>
        <taxon>Pterygota</taxon>
        <taxon>Neoptera</taxon>
        <taxon>Endopterygota</taxon>
        <taxon>Coleoptera</taxon>
        <taxon>Polyphaga</taxon>
        <taxon>Cucujiformia</taxon>
        <taxon>Chrysomeloidea</taxon>
        <taxon>Chrysomelidae</taxon>
        <taxon>Galerucinae</taxon>
        <taxon>Diabroticina</taxon>
        <taxon>Diabroticites</taxon>
        <taxon>Diabrotica</taxon>
    </lineage>
</organism>